<organism evidence="3 4">
    <name type="scientific">Arabidopsis thaliana</name>
    <name type="common">Mouse-ear cress</name>
    <dbReference type="NCBI Taxonomy" id="3702"/>
    <lineage>
        <taxon>Eukaryota</taxon>
        <taxon>Viridiplantae</taxon>
        <taxon>Streptophyta</taxon>
        <taxon>Embryophyta</taxon>
        <taxon>Tracheophyta</taxon>
        <taxon>Spermatophyta</taxon>
        <taxon>Magnoliopsida</taxon>
        <taxon>eudicotyledons</taxon>
        <taxon>Gunneridae</taxon>
        <taxon>Pentapetalae</taxon>
        <taxon>rosids</taxon>
        <taxon>malvids</taxon>
        <taxon>Brassicales</taxon>
        <taxon>Brassicaceae</taxon>
        <taxon>Camelineae</taxon>
        <taxon>Arabidopsis</taxon>
    </lineage>
</organism>
<dbReference type="Araport" id="AT4G30097"/>
<dbReference type="EMBL" id="CACSHJ010000095">
    <property type="protein sequence ID" value="CAA0396984.1"/>
    <property type="molecule type" value="Genomic_DNA"/>
</dbReference>
<dbReference type="AlphaFoldDB" id="A0A654FU95"/>
<dbReference type="Proteomes" id="UP000434276">
    <property type="component" value="Unassembled WGS sequence"/>
</dbReference>
<protein>
    <submittedName>
        <fullName evidence="3">Uncharacterized protein</fullName>
    </submittedName>
</protein>
<proteinExistence type="predicted"/>
<evidence type="ECO:0000313" key="5">
    <source>
        <dbReference type="Proteomes" id="UP000434276"/>
    </source>
</evidence>
<name>A0A654FU95_ARATH</name>
<accession>A0A654FU95</accession>
<dbReference type="KEGG" id="ath:AT4G30097"/>
<dbReference type="RefSeq" id="NP_001119081.1">
    <property type="nucleotide sequence ID" value="NM_001125609.1"/>
</dbReference>
<dbReference type="GeneID" id="6241257"/>
<evidence type="ECO:0000313" key="4">
    <source>
        <dbReference type="Proteomes" id="UP000426265"/>
    </source>
</evidence>
<evidence type="ECO:0000313" key="3">
    <source>
        <dbReference type="EMBL" id="VYS64396.1"/>
    </source>
</evidence>
<sequence length="47" mass="5569">MLVDIVERTTTRERASERIWWLRDDETLSNQIGSRPLDLTNRNNPTV</sequence>
<evidence type="ECO:0000313" key="2">
    <source>
        <dbReference type="EMBL" id="CAA0396984.1"/>
    </source>
</evidence>
<gene>
    <name evidence="1" type="ordered locus">At4g30097</name>
    <name evidence="3" type="ORF">AN1_LOCUS19807</name>
    <name evidence="2" type="ORF">C24_LOCUS19701</name>
</gene>
<evidence type="ECO:0000313" key="1">
    <source>
        <dbReference type="Araport" id="AT4G30097"/>
    </source>
</evidence>
<dbReference type="EMBL" id="CACRSJ010000109">
    <property type="protein sequence ID" value="VYS64396.1"/>
    <property type="molecule type" value="Genomic_DNA"/>
</dbReference>
<reference evidence="3 4" key="1">
    <citation type="submission" date="2019-11" db="EMBL/GenBank/DDBJ databases">
        <authorList>
            <person name="Jiao W.-B."/>
            <person name="Schneeberger K."/>
        </authorList>
    </citation>
    <scope>NUCLEOTIDE SEQUENCE [LARGE SCALE GENOMIC DNA]</scope>
    <source>
        <strain evidence="4">cv. An-1</strain>
        <strain evidence="5">cv. C24</strain>
    </source>
</reference>
<dbReference type="Proteomes" id="UP000426265">
    <property type="component" value="Unassembled WGS sequence"/>
</dbReference>